<gene>
    <name evidence="11" type="ORF">BLNAU_74</name>
</gene>
<dbReference type="GO" id="GO:0032259">
    <property type="term" value="P:methylation"/>
    <property type="evidence" value="ECO:0007669"/>
    <property type="project" value="UniProtKB-KW"/>
</dbReference>
<dbReference type="EMBL" id="JARBJD010000001">
    <property type="protein sequence ID" value="KAK2964774.1"/>
    <property type="molecule type" value="Genomic_DNA"/>
</dbReference>
<dbReference type="Pfam" id="PF08241">
    <property type="entry name" value="Methyltransf_11"/>
    <property type="match status" value="1"/>
</dbReference>
<comment type="function">
    <text evidence="9">Catalyzes the formation of N(7)-methylguanine at position 46 (m7G46) in tRNA.</text>
</comment>
<feature type="binding site" evidence="9">
    <location>
        <position position="52"/>
    </location>
    <ligand>
        <name>S-adenosyl-L-methionine</name>
        <dbReference type="ChEBI" id="CHEBI:59789"/>
    </ligand>
</feature>
<comment type="subcellular location">
    <subcellularLocation>
        <location evidence="9">Nucleus</location>
    </subcellularLocation>
</comment>
<comment type="caution">
    <text evidence="11">The sequence shown here is derived from an EMBL/GenBank/DDBJ whole genome shotgun (WGS) entry which is preliminary data.</text>
</comment>
<dbReference type="InterPro" id="IPR003358">
    <property type="entry name" value="tRNA_(Gua-N-7)_MeTrfase_Trmb"/>
</dbReference>
<dbReference type="EC" id="2.1.1.33" evidence="9"/>
<dbReference type="Proteomes" id="UP001281761">
    <property type="component" value="Unassembled WGS sequence"/>
</dbReference>
<evidence type="ECO:0000256" key="6">
    <source>
        <dbReference type="ARBA" id="ARBA00022694"/>
    </source>
</evidence>
<feature type="binding site" evidence="9">
    <location>
        <position position="207"/>
    </location>
    <ligand>
        <name>S-adenosyl-L-methionine</name>
        <dbReference type="ChEBI" id="CHEBI:59789"/>
    </ligand>
</feature>
<evidence type="ECO:0000259" key="10">
    <source>
        <dbReference type="Pfam" id="PF08241"/>
    </source>
</evidence>
<comment type="similarity">
    <text evidence="9">Belongs to the class I-like SAM-binding methyltransferase superfamily. TrmB family.</text>
</comment>
<reference evidence="11 12" key="1">
    <citation type="journal article" date="2022" name="bioRxiv">
        <title>Genomics of Preaxostyla Flagellates Illuminates Evolutionary Transitions and the Path Towards Mitochondrial Loss.</title>
        <authorList>
            <person name="Novak L.V.F."/>
            <person name="Treitli S.C."/>
            <person name="Pyrih J."/>
            <person name="Halakuc P."/>
            <person name="Pipaliya S.V."/>
            <person name="Vacek V."/>
            <person name="Brzon O."/>
            <person name="Soukal P."/>
            <person name="Eme L."/>
            <person name="Dacks J.B."/>
            <person name="Karnkowska A."/>
            <person name="Elias M."/>
            <person name="Hampl V."/>
        </authorList>
    </citation>
    <scope>NUCLEOTIDE SEQUENCE [LARGE SCALE GENOMIC DNA]</scope>
    <source>
        <strain evidence="11">NAU3</strain>
        <tissue evidence="11">Gut</tissue>
    </source>
</reference>
<keyword evidence="3 9" id="KW-0489">Methyltransferase</keyword>
<dbReference type="InterPro" id="IPR029063">
    <property type="entry name" value="SAM-dependent_MTases_sf"/>
</dbReference>
<feature type="binding site" evidence="9">
    <location>
        <begin position="187"/>
        <end position="188"/>
    </location>
    <ligand>
        <name>S-adenosyl-L-methionine</name>
        <dbReference type="ChEBI" id="CHEBI:59789"/>
    </ligand>
</feature>
<evidence type="ECO:0000256" key="5">
    <source>
        <dbReference type="ARBA" id="ARBA00022691"/>
    </source>
</evidence>
<dbReference type="InterPro" id="IPR013216">
    <property type="entry name" value="Methyltransf_11"/>
</dbReference>
<keyword evidence="6 9" id="KW-0819">tRNA processing</keyword>
<comment type="catalytic activity">
    <reaction evidence="1 9">
        <text>guanosine(46) in tRNA + S-adenosyl-L-methionine = N(7)-methylguanosine(46) in tRNA + S-adenosyl-L-homocysteine</text>
        <dbReference type="Rhea" id="RHEA:42708"/>
        <dbReference type="Rhea" id="RHEA-COMP:10188"/>
        <dbReference type="Rhea" id="RHEA-COMP:10189"/>
        <dbReference type="ChEBI" id="CHEBI:57856"/>
        <dbReference type="ChEBI" id="CHEBI:59789"/>
        <dbReference type="ChEBI" id="CHEBI:74269"/>
        <dbReference type="ChEBI" id="CHEBI:74480"/>
        <dbReference type="EC" id="2.1.1.33"/>
    </reaction>
</comment>
<keyword evidence="8 9" id="KW-0539">Nucleus</keyword>
<proteinExistence type="inferred from homology"/>
<evidence type="ECO:0000256" key="7">
    <source>
        <dbReference type="ARBA" id="ARBA00022884"/>
    </source>
</evidence>
<evidence type="ECO:0000313" key="12">
    <source>
        <dbReference type="Proteomes" id="UP001281761"/>
    </source>
</evidence>
<keyword evidence="5 9" id="KW-0949">S-adenosyl-L-methionine</keyword>
<evidence type="ECO:0000256" key="9">
    <source>
        <dbReference type="HAMAP-Rule" id="MF_03055"/>
    </source>
</evidence>
<evidence type="ECO:0000256" key="1">
    <source>
        <dbReference type="ARBA" id="ARBA00000142"/>
    </source>
</evidence>
<organism evidence="11 12">
    <name type="scientific">Blattamonas nauphoetae</name>
    <dbReference type="NCBI Taxonomy" id="2049346"/>
    <lineage>
        <taxon>Eukaryota</taxon>
        <taxon>Metamonada</taxon>
        <taxon>Preaxostyla</taxon>
        <taxon>Oxymonadida</taxon>
        <taxon>Blattamonas</taxon>
    </lineage>
</organism>
<keyword evidence="7 9" id="KW-0694">RNA-binding</keyword>
<comment type="pathway">
    <text evidence="9">tRNA modification; N(7)-methylguanine-tRNA biosynthesis.</text>
</comment>
<keyword evidence="12" id="KW-1185">Reference proteome</keyword>
<name>A0ABQ9YML1_9EUKA</name>
<dbReference type="GO" id="GO:0008168">
    <property type="term" value="F:methyltransferase activity"/>
    <property type="evidence" value="ECO:0007669"/>
    <property type="project" value="UniProtKB-KW"/>
</dbReference>
<evidence type="ECO:0000256" key="4">
    <source>
        <dbReference type="ARBA" id="ARBA00022679"/>
    </source>
</evidence>
<dbReference type="PANTHER" id="PTHR23417">
    <property type="entry name" value="3-DEOXY-D-MANNO-OCTULOSONIC-ACID TRANSFERASE/TRNA GUANINE-N 7 - -METHYLTRANSFERASE"/>
    <property type="match status" value="1"/>
</dbReference>
<feature type="active site" evidence="9">
    <location>
        <position position="210"/>
    </location>
</feature>
<dbReference type="PANTHER" id="PTHR23417:SF16">
    <property type="entry name" value="TRNA (GUANINE-N(7)-)-METHYLTRANSFERASE"/>
    <property type="match status" value="1"/>
</dbReference>
<dbReference type="CDD" id="cd02440">
    <property type="entry name" value="AdoMet_MTases"/>
    <property type="match status" value="1"/>
</dbReference>
<dbReference type="InterPro" id="IPR025763">
    <property type="entry name" value="Trm8_euk"/>
</dbReference>
<dbReference type="Pfam" id="PF02390">
    <property type="entry name" value="Methyltransf_4"/>
    <property type="match status" value="2"/>
</dbReference>
<protein>
    <recommendedName>
        <fullName evidence="9">tRNA (guanine-N(7)-)-methyltransferase</fullName>
        <ecNumber evidence="9">2.1.1.33</ecNumber>
    </recommendedName>
    <alternativeName>
        <fullName evidence="9">tRNA (guanine(46)-N(7))-methyltransferase</fullName>
    </alternativeName>
    <alternativeName>
        <fullName evidence="9">tRNA(m7G46)-methyltransferase</fullName>
    </alternativeName>
</protein>
<evidence type="ECO:0000313" key="11">
    <source>
        <dbReference type="EMBL" id="KAK2964774.1"/>
    </source>
</evidence>
<keyword evidence="4 9" id="KW-0808">Transferase</keyword>
<dbReference type="SUPFAM" id="SSF53335">
    <property type="entry name" value="S-adenosyl-L-methionine-dependent methyltransferases"/>
    <property type="match status" value="2"/>
</dbReference>
<accession>A0ABQ9YML1</accession>
<evidence type="ECO:0000256" key="3">
    <source>
        <dbReference type="ARBA" id="ARBA00022603"/>
    </source>
</evidence>
<comment type="caution">
    <text evidence="9">Lacks conserved residue(s) required for the propagation of feature annotation.</text>
</comment>
<dbReference type="HAMAP" id="MF_03055">
    <property type="entry name" value="tRNA_methyltr_TrmB_euk"/>
    <property type="match status" value="1"/>
</dbReference>
<dbReference type="Gene3D" id="3.40.50.150">
    <property type="entry name" value="Vaccinia Virus protein VP39"/>
    <property type="match status" value="2"/>
</dbReference>
<evidence type="ECO:0000256" key="2">
    <source>
        <dbReference type="ARBA" id="ARBA00022555"/>
    </source>
</evidence>
<dbReference type="PROSITE" id="PS51625">
    <property type="entry name" value="SAM_MT_TRMB"/>
    <property type="match status" value="1"/>
</dbReference>
<sequence>MTEQKIVYAKFRTRPHSNPLNDQVFDYPTSPSQLDWTKLFSKNRTSFWVDIGCGYGGLLETLGPRFQDVNILGIEIRSQVVDYVENRILKLRRGEVPFEQMEVNPIIQQSKGRDCEEKEQDDGEEEEDVRDVAAIFKSCPELGLCNPLEGIDLHDLSFSRQPPPIVNVPKDTFSSYSFDNIGVIRGNSMKSLVNFFSKGFIERMFILFPDPHWKQQHVRRRVVSPSLCDEYAWVVKPGGRVYTITDVPVVHHWMVWSFSQHPLFERVPEAELENDVCYSLIFSSTADSERAVRKAEGNANSVMDDYDFDSPEAWMDYYRLNPQPFDWLQRYDGLKGKLEENIPQSAAILYVGCGTSLLAEQMAADGYTNIKCIDISDAAIEAMQARPHPTDVITYEVEDALNLIQQPAAQYDAVIDKGFIDAIKGMPRGTKNAMTILRGISHVLRPNGVFFSLSHGASRDRTPLFSTEALHWDVMPDLIPKPTIDDPNPPEVVDGEFYPVMICTKR</sequence>
<evidence type="ECO:0000256" key="8">
    <source>
        <dbReference type="ARBA" id="ARBA00023242"/>
    </source>
</evidence>
<keyword evidence="2 9" id="KW-0820">tRNA-binding</keyword>
<feature type="binding site" evidence="9">
    <location>
        <begin position="75"/>
        <end position="76"/>
    </location>
    <ligand>
        <name>S-adenosyl-L-methionine</name>
        <dbReference type="ChEBI" id="CHEBI:59789"/>
    </ligand>
</feature>
<feature type="domain" description="Methyltransferase type 11" evidence="10">
    <location>
        <begin position="349"/>
        <end position="451"/>
    </location>
</feature>